<comment type="caution">
    <text evidence="5">The sequence shown here is derived from an EMBL/GenBank/DDBJ whole genome shotgun (WGS) entry which is preliminary data.</text>
</comment>
<keyword evidence="3" id="KW-0325">Glycoprotein</keyword>
<reference evidence="5" key="2">
    <citation type="journal article" date="2021" name="Microbiome">
        <title>Successional dynamics and alternative stable states in a saline activated sludge microbial community over 9 years.</title>
        <authorList>
            <person name="Wang Y."/>
            <person name="Ye J."/>
            <person name="Ju F."/>
            <person name="Liu L."/>
            <person name="Boyd J.A."/>
            <person name="Deng Y."/>
            <person name="Parks D.H."/>
            <person name="Jiang X."/>
            <person name="Yin X."/>
            <person name="Woodcroft B.J."/>
            <person name="Tyson G.W."/>
            <person name="Hugenholtz P."/>
            <person name="Polz M.F."/>
            <person name="Zhang T."/>
        </authorList>
    </citation>
    <scope>NUCLEOTIDE SEQUENCE</scope>
    <source>
        <strain evidence="5">HKST-UBA02</strain>
    </source>
</reference>
<evidence type="ECO:0000256" key="2">
    <source>
        <dbReference type="ARBA" id="ARBA00022737"/>
    </source>
</evidence>
<dbReference type="SUPFAM" id="SSF69318">
    <property type="entry name" value="Integrin alpha N-terminal domain"/>
    <property type="match status" value="3"/>
</dbReference>
<dbReference type="GO" id="GO:0007160">
    <property type="term" value="P:cell-matrix adhesion"/>
    <property type="evidence" value="ECO:0007669"/>
    <property type="project" value="TreeGrafter"/>
</dbReference>
<organism evidence="5 6">
    <name type="scientific">Eiseniibacteriota bacterium</name>
    <dbReference type="NCBI Taxonomy" id="2212470"/>
    <lineage>
        <taxon>Bacteria</taxon>
        <taxon>Candidatus Eiseniibacteriota</taxon>
    </lineage>
</organism>
<feature type="signal peptide" evidence="4">
    <location>
        <begin position="1"/>
        <end position="24"/>
    </location>
</feature>
<feature type="chain" id="PRO_5037314877" evidence="4">
    <location>
        <begin position="25"/>
        <end position="1105"/>
    </location>
</feature>
<dbReference type="PRINTS" id="PR01185">
    <property type="entry name" value="INTEGRINA"/>
</dbReference>
<evidence type="ECO:0000256" key="3">
    <source>
        <dbReference type="ARBA" id="ARBA00023180"/>
    </source>
</evidence>
<dbReference type="EMBL" id="JAGQHS010000062">
    <property type="protein sequence ID" value="MCA9756675.1"/>
    <property type="molecule type" value="Genomic_DNA"/>
</dbReference>
<dbReference type="GO" id="GO:0009897">
    <property type="term" value="C:external side of plasma membrane"/>
    <property type="evidence" value="ECO:0007669"/>
    <property type="project" value="TreeGrafter"/>
</dbReference>
<dbReference type="Gene3D" id="2.60.40.4070">
    <property type="match status" value="1"/>
</dbReference>
<dbReference type="InterPro" id="IPR000413">
    <property type="entry name" value="Integrin_alpha"/>
</dbReference>
<name>A0A956NFX7_UNCEI</name>
<dbReference type="InterPro" id="IPR013517">
    <property type="entry name" value="FG-GAP"/>
</dbReference>
<dbReference type="InterPro" id="IPR028994">
    <property type="entry name" value="Integrin_alpha_N"/>
</dbReference>
<dbReference type="Proteomes" id="UP000739538">
    <property type="component" value="Unassembled WGS sequence"/>
</dbReference>
<dbReference type="GO" id="GO:0008305">
    <property type="term" value="C:integrin complex"/>
    <property type="evidence" value="ECO:0007669"/>
    <property type="project" value="InterPro"/>
</dbReference>
<accession>A0A956NFX7</accession>
<protein>
    <submittedName>
        <fullName evidence="5">FG-GAP repeat protein</fullName>
    </submittedName>
</protein>
<dbReference type="GO" id="GO:0098609">
    <property type="term" value="P:cell-cell adhesion"/>
    <property type="evidence" value="ECO:0007669"/>
    <property type="project" value="TreeGrafter"/>
</dbReference>
<dbReference type="AlphaFoldDB" id="A0A956NFX7"/>
<dbReference type="PROSITE" id="PS51470">
    <property type="entry name" value="FG_GAP"/>
    <property type="match status" value="14"/>
</dbReference>
<evidence type="ECO:0000256" key="1">
    <source>
        <dbReference type="ARBA" id="ARBA00022729"/>
    </source>
</evidence>
<proteinExistence type="predicted"/>
<sequence length="1105" mass="113570">MIRSLCVAVLASTLLTWASHPALATLTGFWTGEGNQTEAWFGFSVSSAGDLNGDGYSDVVVGATQYDATLMDEGRVSIYYGGSGAMSATATTIDGGLPGIRFGYSVSAAGDLNGDGIDDLVVSTPYYDRVAPFGGAVFVFFGSAAGVATTPDQILLAPTGATSNGFGVQVANAGDVDADGYDDIIVGESLEFDSQNTQGAAYVYLGGPAGLPSAPDWSVSGPSSTSNFGVAVSGLDDVNGDGYADVAVGAEQIGRVYVYHGGPAGPSVTADVVLGNGSDGYGRSVAGAGDVNADGYADLLIGSPFEFSGEGRAYLHLGTAAGVSSSSAWTDDPLGLWAEYGYSVQSAGDTNGDGYADFLVGARILSNPDTFEGRAYLYLGNQTGANPDPNWVAEGEIALAQLGYSLGSAGDVNGDGYGDVVVAGPFASNPDTREGRVAIWTGGIDRPYGLTWLGEQNQELSYYGSAVAFGDFNGDGYDDVTTAAALFDEGGNVDNGGVWVHYGPEAGAFTSADWGDYGNGTDHRFGQSIAACDLDGDGFDELVVGVPGAVNATGRVYVYAGASSGLIGAPAQVLSGDAEGEEFGYSVANAGDVNGDGYGDLIVGAPFARDTEADQGRAALYLGGPSGVGADPSWRTWGEREGDNLGYSVSGAGDVDADGLADIVIGSPGVDGETGSVSVYAGKPDGTASEFWAELGDQSGMRFGHIVRAAGDVDGDFYSDIVVGAPNYDAGGVDNGVARIYRSTGTSIDPTPVVDFTTSQPGSATGLAVAGADMNRDGLSDLVVGRPYVDNGQPEEGQVIVWLAPFDGPIYGFDGNVPLAWLGSSLAVGDVDADGTVDILSGAPGYENPHVHEGVAYLFANNIDRAFELNATRLPQQKQMDGTTRIAPGLQTDGTNVVIEALARSAMGRQRVRLEVEVKRAGEPFDGTGTLLGPWIDSGIPGSLGSATEQELAFTLEEGRGYRWRLRTVSDHPMHPRSPWVSLTANALTEVDFRTGSETSDVSQETADAHSSSGLAFKAAPTVFHSATTLSFRLAEESDVELGVFDVGGRRVAQLVSGHLGAGDHSADWRGEAVLAGAPVAPAGAYWAVLRTGDETSVTRIVRLR</sequence>
<reference evidence="5" key="1">
    <citation type="submission" date="2020-04" db="EMBL/GenBank/DDBJ databases">
        <authorList>
            <person name="Zhang T."/>
        </authorList>
    </citation>
    <scope>NUCLEOTIDE SEQUENCE</scope>
    <source>
        <strain evidence="5">HKST-UBA02</strain>
    </source>
</reference>
<evidence type="ECO:0000313" key="5">
    <source>
        <dbReference type="EMBL" id="MCA9756675.1"/>
    </source>
</evidence>
<dbReference type="PANTHER" id="PTHR23220:SF122">
    <property type="entry name" value="INTEGRIN ALPHA-PS1"/>
    <property type="match status" value="1"/>
</dbReference>
<keyword evidence="1 4" id="KW-0732">Signal</keyword>
<dbReference type="GO" id="GO:0007229">
    <property type="term" value="P:integrin-mediated signaling pathway"/>
    <property type="evidence" value="ECO:0007669"/>
    <property type="project" value="TreeGrafter"/>
</dbReference>
<keyword evidence="2" id="KW-0677">Repeat</keyword>
<dbReference type="GO" id="GO:0033627">
    <property type="term" value="P:cell adhesion mediated by integrin"/>
    <property type="evidence" value="ECO:0007669"/>
    <property type="project" value="TreeGrafter"/>
</dbReference>
<dbReference type="GO" id="GO:0005178">
    <property type="term" value="F:integrin binding"/>
    <property type="evidence" value="ECO:0007669"/>
    <property type="project" value="TreeGrafter"/>
</dbReference>
<gene>
    <name evidence="5" type="ORF">KDA27_12800</name>
</gene>
<dbReference type="Pfam" id="PF01839">
    <property type="entry name" value="FG-GAP"/>
    <property type="match status" value="14"/>
</dbReference>
<evidence type="ECO:0000256" key="4">
    <source>
        <dbReference type="SAM" id="SignalP"/>
    </source>
</evidence>
<dbReference type="InterPro" id="IPR013519">
    <property type="entry name" value="Int_alpha_beta-p"/>
</dbReference>
<dbReference type="SMART" id="SM00191">
    <property type="entry name" value="Int_alpha"/>
    <property type="match status" value="14"/>
</dbReference>
<dbReference type="PANTHER" id="PTHR23220">
    <property type="entry name" value="INTEGRIN ALPHA"/>
    <property type="match status" value="1"/>
</dbReference>
<evidence type="ECO:0000313" key="6">
    <source>
        <dbReference type="Proteomes" id="UP000739538"/>
    </source>
</evidence>
<dbReference type="Gene3D" id="2.130.10.130">
    <property type="entry name" value="Integrin alpha, N-terminal"/>
    <property type="match status" value="7"/>
</dbReference>